<dbReference type="PANTHER" id="PTHR35527">
    <property type="entry name" value="CHOLOYLGLYCINE HYDROLASE"/>
    <property type="match status" value="1"/>
</dbReference>
<organism evidence="4 5">
    <name type="scientific">Cuneatibacter caecimuris</name>
    <dbReference type="NCBI Taxonomy" id="1796618"/>
    <lineage>
        <taxon>Bacteria</taxon>
        <taxon>Bacillati</taxon>
        <taxon>Bacillota</taxon>
        <taxon>Clostridia</taxon>
        <taxon>Lachnospirales</taxon>
        <taxon>Lachnospiraceae</taxon>
        <taxon>Cuneatibacter</taxon>
    </lineage>
</organism>
<accession>A0A4Q7PP72</accession>
<sequence>MCTAMMLKTAQGETFFGRTMDFSYLLEPQLFVSAAGCEWDSVLKTSRIRDRYSFIGIGQDISQIAFADGVNEAGFTAAALYFPGYAHYSSKGAGSISVGSIDLVRFLLGSCSSVEEARRLLPTVRIIGIEDSVTRSVAPLHWILADQTGKCLVVEQTKSGMHLFDNPLGVLSNSPDYPWHVENLRNYMDASPEQPSQSLWGSFALAPFGQGAGTYCLPGGYTPPARFVRTAFQKAHVPAPADCREAVNTCFHIMESVSIPKGIVVTDRGTCDFTQYTAFINTYEIKYYFRTYDHFRISTAGLTRESVFQADKIKRPVSLGKLAHINEFNEFPPLS</sequence>
<reference evidence="4 5" key="1">
    <citation type="submission" date="2019-02" db="EMBL/GenBank/DDBJ databases">
        <title>Genomic Encyclopedia of Type Strains, Phase IV (KMG-IV): sequencing the most valuable type-strain genomes for metagenomic binning, comparative biology and taxonomic classification.</title>
        <authorList>
            <person name="Goeker M."/>
        </authorList>
    </citation>
    <scope>NUCLEOTIDE SEQUENCE [LARGE SCALE GENOMIC DNA]</scope>
    <source>
        <strain evidence="4 5">DSM 29486</strain>
    </source>
</reference>
<protein>
    <submittedName>
        <fullName evidence="4">Choloylglycine hydrolase</fullName>
    </submittedName>
</protein>
<dbReference type="EMBL" id="SGXF01000001">
    <property type="protein sequence ID" value="RZT02791.1"/>
    <property type="molecule type" value="Genomic_DNA"/>
</dbReference>
<dbReference type="CDD" id="cd00542">
    <property type="entry name" value="Ntn_PVA"/>
    <property type="match status" value="1"/>
</dbReference>
<comment type="caution">
    <text evidence="4">The sequence shown here is derived from an EMBL/GenBank/DDBJ whole genome shotgun (WGS) entry which is preliminary data.</text>
</comment>
<feature type="domain" description="Choloylglycine hydrolase/NAAA C-terminal" evidence="3">
    <location>
        <begin position="2"/>
        <end position="307"/>
    </location>
</feature>
<proteinExistence type="inferred from homology"/>
<keyword evidence="5" id="KW-1185">Reference proteome</keyword>
<dbReference type="Proteomes" id="UP000292927">
    <property type="component" value="Unassembled WGS sequence"/>
</dbReference>
<evidence type="ECO:0000313" key="4">
    <source>
        <dbReference type="EMBL" id="RZT02791.1"/>
    </source>
</evidence>
<dbReference type="InterPro" id="IPR029132">
    <property type="entry name" value="CBAH/NAAA_C"/>
</dbReference>
<dbReference type="PANTHER" id="PTHR35527:SF2">
    <property type="entry name" value="HYDROLASE"/>
    <property type="match status" value="1"/>
</dbReference>
<evidence type="ECO:0000256" key="1">
    <source>
        <dbReference type="ARBA" id="ARBA00006625"/>
    </source>
</evidence>
<dbReference type="InterPro" id="IPR052193">
    <property type="entry name" value="Peptidase_C59"/>
</dbReference>
<evidence type="ECO:0000256" key="2">
    <source>
        <dbReference type="ARBA" id="ARBA00022801"/>
    </source>
</evidence>
<name>A0A4Q7PP72_9FIRM</name>
<dbReference type="Pfam" id="PF02275">
    <property type="entry name" value="CBAH"/>
    <property type="match status" value="1"/>
</dbReference>
<dbReference type="SUPFAM" id="SSF56235">
    <property type="entry name" value="N-terminal nucleophile aminohydrolases (Ntn hydrolases)"/>
    <property type="match status" value="1"/>
</dbReference>
<gene>
    <name evidence="4" type="ORF">EV209_0916</name>
</gene>
<comment type="similarity">
    <text evidence="1">Belongs to the peptidase C59 family.</text>
</comment>
<dbReference type="Gene3D" id="3.60.60.10">
    <property type="entry name" value="Penicillin V Acylase, Chain A"/>
    <property type="match status" value="1"/>
</dbReference>
<evidence type="ECO:0000259" key="3">
    <source>
        <dbReference type="Pfam" id="PF02275"/>
    </source>
</evidence>
<keyword evidence="2 4" id="KW-0378">Hydrolase</keyword>
<dbReference type="GO" id="GO:0016787">
    <property type="term" value="F:hydrolase activity"/>
    <property type="evidence" value="ECO:0007669"/>
    <property type="project" value="UniProtKB-KW"/>
</dbReference>
<dbReference type="OrthoDB" id="9794717at2"/>
<dbReference type="InterPro" id="IPR029055">
    <property type="entry name" value="Ntn_hydrolases_N"/>
</dbReference>
<evidence type="ECO:0000313" key="5">
    <source>
        <dbReference type="Proteomes" id="UP000292927"/>
    </source>
</evidence>
<dbReference type="AlphaFoldDB" id="A0A4Q7PP72"/>